<comment type="caution">
    <text evidence="1">The sequence shown here is derived from an EMBL/GenBank/DDBJ whole genome shotgun (WGS) entry which is preliminary data.</text>
</comment>
<dbReference type="EMBL" id="MU277263">
    <property type="protein sequence ID" value="KAI0056523.1"/>
    <property type="molecule type" value="Genomic_DNA"/>
</dbReference>
<organism evidence="1 2">
    <name type="scientific">Artomyces pyxidatus</name>
    <dbReference type="NCBI Taxonomy" id="48021"/>
    <lineage>
        <taxon>Eukaryota</taxon>
        <taxon>Fungi</taxon>
        <taxon>Dikarya</taxon>
        <taxon>Basidiomycota</taxon>
        <taxon>Agaricomycotina</taxon>
        <taxon>Agaricomycetes</taxon>
        <taxon>Russulales</taxon>
        <taxon>Auriscalpiaceae</taxon>
        <taxon>Artomyces</taxon>
    </lineage>
</organism>
<proteinExistence type="predicted"/>
<reference evidence="1" key="2">
    <citation type="journal article" date="2022" name="New Phytol.">
        <title>Evolutionary transition to the ectomycorrhizal habit in the genomes of a hyperdiverse lineage of mushroom-forming fungi.</title>
        <authorList>
            <person name="Looney B."/>
            <person name="Miyauchi S."/>
            <person name="Morin E."/>
            <person name="Drula E."/>
            <person name="Courty P.E."/>
            <person name="Kohler A."/>
            <person name="Kuo A."/>
            <person name="LaButti K."/>
            <person name="Pangilinan J."/>
            <person name="Lipzen A."/>
            <person name="Riley R."/>
            <person name="Andreopoulos W."/>
            <person name="He G."/>
            <person name="Johnson J."/>
            <person name="Nolan M."/>
            <person name="Tritt A."/>
            <person name="Barry K.W."/>
            <person name="Grigoriev I.V."/>
            <person name="Nagy L.G."/>
            <person name="Hibbett D."/>
            <person name="Henrissat B."/>
            <person name="Matheny P.B."/>
            <person name="Labbe J."/>
            <person name="Martin F.M."/>
        </authorList>
    </citation>
    <scope>NUCLEOTIDE SEQUENCE</scope>
    <source>
        <strain evidence="1">HHB10654</strain>
    </source>
</reference>
<reference evidence="1" key="1">
    <citation type="submission" date="2021-03" db="EMBL/GenBank/DDBJ databases">
        <authorList>
            <consortium name="DOE Joint Genome Institute"/>
            <person name="Ahrendt S."/>
            <person name="Looney B.P."/>
            <person name="Miyauchi S."/>
            <person name="Morin E."/>
            <person name="Drula E."/>
            <person name="Courty P.E."/>
            <person name="Chicoki N."/>
            <person name="Fauchery L."/>
            <person name="Kohler A."/>
            <person name="Kuo A."/>
            <person name="Labutti K."/>
            <person name="Pangilinan J."/>
            <person name="Lipzen A."/>
            <person name="Riley R."/>
            <person name="Andreopoulos W."/>
            <person name="He G."/>
            <person name="Johnson J."/>
            <person name="Barry K.W."/>
            <person name="Grigoriev I.V."/>
            <person name="Nagy L."/>
            <person name="Hibbett D."/>
            <person name="Henrissat B."/>
            <person name="Matheny P.B."/>
            <person name="Labbe J."/>
            <person name="Martin F."/>
        </authorList>
    </citation>
    <scope>NUCLEOTIDE SEQUENCE</scope>
    <source>
        <strain evidence="1">HHB10654</strain>
    </source>
</reference>
<evidence type="ECO:0000313" key="1">
    <source>
        <dbReference type="EMBL" id="KAI0056523.1"/>
    </source>
</evidence>
<evidence type="ECO:0000313" key="2">
    <source>
        <dbReference type="Proteomes" id="UP000814140"/>
    </source>
</evidence>
<gene>
    <name evidence="1" type="ORF">BV25DRAFT_1893999</name>
</gene>
<name>A0ACB8SJT2_9AGAM</name>
<accession>A0ACB8SJT2</accession>
<protein>
    <submittedName>
        <fullName evidence="1">Uncharacterized protein</fullName>
    </submittedName>
</protein>
<dbReference type="Proteomes" id="UP000814140">
    <property type="component" value="Unassembled WGS sequence"/>
</dbReference>
<sequence>MTLSFWTTTTTIVMGKTFDYIPEDYIRWALKQHVFWVATAPLSESGHVNLSPKGVLGTFHVLHKNKVWYEDLTGSGIETISHLRENGRITILFNAFEGGPRILRLFGRGTVHEFGTLEYNALLPVEERNPGSRGVIVVEVDRVGTSCGWGVPLYSYAGPRETLVNFGVKLERKDQEAPWHSGHGLVAYWQRANQKSVDGLPGLQIAHVSGVTPVAPIKGKTLVTGMVGQKAKPEAIPAPWIGEGVRLVLAFVMGLVAAVMYGQFAGIAVDRIGLRS</sequence>
<keyword evidence="2" id="KW-1185">Reference proteome</keyword>